<comment type="caution">
    <text evidence="2">The sequence shown here is derived from an EMBL/GenBank/DDBJ whole genome shotgun (WGS) entry which is preliminary data.</text>
</comment>
<feature type="signal peptide" evidence="1">
    <location>
        <begin position="1"/>
        <end position="18"/>
    </location>
</feature>
<proteinExistence type="predicted"/>
<dbReference type="AlphaFoldDB" id="A0A9P5ZWM4"/>
<reference evidence="2" key="1">
    <citation type="submission" date="2020-11" db="EMBL/GenBank/DDBJ databases">
        <authorList>
            <consortium name="DOE Joint Genome Institute"/>
            <person name="Ahrendt S."/>
            <person name="Riley R."/>
            <person name="Andreopoulos W."/>
            <person name="Labutti K."/>
            <person name="Pangilinan J."/>
            <person name="Ruiz-Duenas F.J."/>
            <person name="Barrasa J.M."/>
            <person name="Sanchez-Garcia M."/>
            <person name="Camarero S."/>
            <person name="Miyauchi S."/>
            <person name="Serrano A."/>
            <person name="Linde D."/>
            <person name="Babiker R."/>
            <person name="Drula E."/>
            <person name="Ayuso-Fernandez I."/>
            <person name="Pacheco R."/>
            <person name="Padilla G."/>
            <person name="Ferreira P."/>
            <person name="Barriuso J."/>
            <person name="Kellner H."/>
            <person name="Castanera R."/>
            <person name="Alfaro M."/>
            <person name="Ramirez L."/>
            <person name="Pisabarro A.G."/>
            <person name="Kuo A."/>
            <person name="Tritt A."/>
            <person name="Lipzen A."/>
            <person name="He G."/>
            <person name="Yan M."/>
            <person name="Ng V."/>
            <person name="Cullen D."/>
            <person name="Martin F."/>
            <person name="Rosso M.-N."/>
            <person name="Henrissat B."/>
            <person name="Hibbett D."/>
            <person name="Martinez A.T."/>
            <person name="Grigoriev I.V."/>
        </authorList>
    </citation>
    <scope>NUCLEOTIDE SEQUENCE</scope>
    <source>
        <strain evidence="2">ATCC 90797</strain>
    </source>
</reference>
<protein>
    <submittedName>
        <fullName evidence="2">Uncharacterized protein</fullName>
    </submittedName>
</protein>
<sequence length="207" mass="23532">MSCCLLGLLDIQIPIAYGEGEERASYRIQVERSHRVEDKSLFLWNRSRSRWNSMFADDPSAFYDPKVHLGGPQSLSGCLFGSHFARNLNPSFTLTNCGLRIVVALRDVKFVNVSSNSQRHIYVLTLFKKVDTKMNLRWRGDPPASDRARWKAAVVGGFSHNAPFAILLREGATKFPPRYYQLSSAAFDRIPDLNSFTDKTPTMVWIQ</sequence>
<name>A0A9P5ZWM4_PLEER</name>
<organism evidence="2 3">
    <name type="scientific">Pleurotus eryngii</name>
    <name type="common">Boletus of the steppes</name>
    <dbReference type="NCBI Taxonomy" id="5323"/>
    <lineage>
        <taxon>Eukaryota</taxon>
        <taxon>Fungi</taxon>
        <taxon>Dikarya</taxon>
        <taxon>Basidiomycota</taxon>
        <taxon>Agaricomycotina</taxon>
        <taxon>Agaricomycetes</taxon>
        <taxon>Agaricomycetidae</taxon>
        <taxon>Agaricales</taxon>
        <taxon>Pleurotineae</taxon>
        <taxon>Pleurotaceae</taxon>
        <taxon>Pleurotus</taxon>
    </lineage>
</organism>
<gene>
    <name evidence="2" type="ORF">BDN71DRAFT_1506598</name>
</gene>
<keyword evidence="1" id="KW-0732">Signal</keyword>
<feature type="chain" id="PRO_5040201906" evidence="1">
    <location>
        <begin position="19"/>
        <end position="207"/>
    </location>
</feature>
<dbReference type="OrthoDB" id="2654851at2759"/>
<evidence type="ECO:0000256" key="1">
    <source>
        <dbReference type="SAM" id="SignalP"/>
    </source>
</evidence>
<keyword evidence="3" id="KW-1185">Reference proteome</keyword>
<dbReference type="EMBL" id="MU154560">
    <property type="protein sequence ID" value="KAF9495663.1"/>
    <property type="molecule type" value="Genomic_DNA"/>
</dbReference>
<evidence type="ECO:0000313" key="2">
    <source>
        <dbReference type="EMBL" id="KAF9495663.1"/>
    </source>
</evidence>
<evidence type="ECO:0000313" key="3">
    <source>
        <dbReference type="Proteomes" id="UP000807025"/>
    </source>
</evidence>
<dbReference type="Proteomes" id="UP000807025">
    <property type="component" value="Unassembled WGS sequence"/>
</dbReference>
<accession>A0A9P5ZWM4</accession>